<reference evidence="6" key="1">
    <citation type="submission" date="2021-01" db="EMBL/GenBank/DDBJ databases">
        <authorList>
            <person name="Corre E."/>
            <person name="Pelletier E."/>
            <person name="Niang G."/>
            <person name="Scheremetjew M."/>
            <person name="Finn R."/>
            <person name="Kale V."/>
            <person name="Holt S."/>
            <person name="Cochrane G."/>
            <person name="Meng A."/>
            <person name="Brown T."/>
            <person name="Cohen L."/>
        </authorList>
    </citation>
    <scope>NUCLEOTIDE SEQUENCE</scope>
    <source>
        <strain evidence="6">RCC1130</strain>
    </source>
</reference>
<dbReference type="GO" id="GO:0008270">
    <property type="term" value="F:zinc ion binding"/>
    <property type="evidence" value="ECO:0007669"/>
    <property type="project" value="UniProtKB-KW"/>
</dbReference>
<feature type="region of interest" description="Disordered" evidence="4">
    <location>
        <begin position="241"/>
        <end position="283"/>
    </location>
</feature>
<dbReference type="Gene3D" id="3.30.40.100">
    <property type="match status" value="1"/>
</dbReference>
<keyword evidence="3" id="KW-0862">Zinc</keyword>
<evidence type="ECO:0000256" key="3">
    <source>
        <dbReference type="ARBA" id="ARBA00022833"/>
    </source>
</evidence>
<protein>
    <recommendedName>
        <fullName evidence="5">CW-type domain-containing protein</fullName>
    </recommendedName>
</protein>
<evidence type="ECO:0000259" key="5">
    <source>
        <dbReference type="PROSITE" id="PS51050"/>
    </source>
</evidence>
<accession>A0A7S0NUF1</accession>
<evidence type="ECO:0000313" key="6">
    <source>
        <dbReference type="EMBL" id="CAD8532499.1"/>
    </source>
</evidence>
<dbReference type="AlphaFoldDB" id="A0A7S0NUF1"/>
<keyword evidence="2" id="KW-0863">Zinc-finger</keyword>
<evidence type="ECO:0000256" key="1">
    <source>
        <dbReference type="ARBA" id="ARBA00022723"/>
    </source>
</evidence>
<gene>
    <name evidence="6" type="ORF">CLEP1334_LOCUS7754</name>
</gene>
<evidence type="ECO:0000256" key="4">
    <source>
        <dbReference type="SAM" id="MobiDB-lite"/>
    </source>
</evidence>
<feature type="domain" description="CW-type" evidence="5">
    <location>
        <begin position="81"/>
        <end position="133"/>
    </location>
</feature>
<sequence>MAAAAHAAVTPSAHSTKLECVSSKYASRAVCAEDSVDQQVGDGEESVVWVQCAEQGMAVDDDTIEKVESTVVTNADARKESDENEVWVQCELCSKWRRLIGVDSTEPLAEHWHCSLNPDPLRASCESPEENWKQIEFDEEVDAQSLELITSSTARSGYKGVYPSGSHFIAQFKKEVIGKFNTVDDAARCYALHVAKLQRNGELSAGDAAIRSDGPRRFTSASYSEFAPDELEMVVHEASEPFERRSPTQTIPAAASASADGDGTGDGIGNGTGDGTGEAAGEAADEAGTALSAAQAAQIVEPEGDLQLIRSARSRSGYKGVQQVNRRKTGVAFEAWMGRIFLGTYPTAEEAAFVYMQHVASSGKGKRTGLLPVRAGAMGSSDEPGSARAGDKGDAFSATALPSQGLQSPVQFSADMGLTTGRASPSPESALFTAQSALITAPAFSPPPPAQLLPVMSRDEVGITTLSGGTSTAPTLPTMLRVIELELGLPSHLPLREKVDEALAQLGLAPTGVLIADIERVSDFIQQLQSGTVM</sequence>
<feature type="region of interest" description="Disordered" evidence="4">
    <location>
        <begin position="376"/>
        <end position="399"/>
    </location>
</feature>
<dbReference type="Pfam" id="PF07496">
    <property type="entry name" value="zf-CW"/>
    <property type="match status" value="1"/>
</dbReference>
<dbReference type="EMBL" id="HBER01015432">
    <property type="protein sequence ID" value="CAD8532499.1"/>
    <property type="molecule type" value="Transcribed_RNA"/>
</dbReference>
<feature type="compositionally biased region" description="Gly residues" evidence="4">
    <location>
        <begin position="262"/>
        <end position="278"/>
    </location>
</feature>
<name>A0A7S0NUF1_9EUKA</name>
<proteinExistence type="predicted"/>
<organism evidence="6">
    <name type="scientific">Calcidiscus leptoporus</name>
    <dbReference type="NCBI Taxonomy" id="127549"/>
    <lineage>
        <taxon>Eukaryota</taxon>
        <taxon>Haptista</taxon>
        <taxon>Haptophyta</taxon>
        <taxon>Prymnesiophyceae</taxon>
        <taxon>Coccolithales</taxon>
        <taxon>Calcidiscaceae</taxon>
        <taxon>Calcidiscus</taxon>
    </lineage>
</organism>
<keyword evidence="1" id="KW-0479">Metal-binding</keyword>
<evidence type="ECO:0000256" key="2">
    <source>
        <dbReference type="ARBA" id="ARBA00022771"/>
    </source>
</evidence>
<dbReference type="PROSITE" id="PS51050">
    <property type="entry name" value="ZF_CW"/>
    <property type="match status" value="1"/>
</dbReference>
<dbReference type="InterPro" id="IPR011124">
    <property type="entry name" value="Znf_CW"/>
</dbReference>